<dbReference type="PROSITE" id="PS50206">
    <property type="entry name" value="RHODANESE_3"/>
    <property type="match status" value="1"/>
</dbReference>
<gene>
    <name evidence="4" type="ORF">E2636_08935</name>
</gene>
<feature type="domain" description="Rhodanese" evidence="2">
    <location>
        <begin position="130"/>
        <end position="215"/>
    </location>
</feature>
<dbReference type="GO" id="GO:0003677">
    <property type="term" value="F:DNA binding"/>
    <property type="evidence" value="ECO:0007669"/>
    <property type="project" value="UniProtKB-KW"/>
</dbReference>
<dbReference type="SUPFAM" id="SSF52821">
    <property type="entry name" value="Rhodanese/Cell cycle control phosphatase"/>
    <property type="match status" value="1"/>
</dbReference>
<dbReference type="Gene3D" id="3.40.250.10">
    <property type="entry name" value="Rhodanese-like domain"/>
    <property type="match status" value="1"/>
</dbReference>
<dbReference type="SUPFAM" id="SSF46785">
    <property type="entry name" value="Winged helix' DNA-binding domain"/>
    <property type="match status" value="1"/>
</dbReference>
<sequence length="217" mass="24984">MKHREFKDFIYSHFTKVSKAFSSPKRFELLDLLSQSPKTVEVLAKETTMSVANTSKHLQSLLESKLVSFKKEKNYVIYELADGSIDSILSSIKVLTEKQMNEVKHTRVDYISKASEIEAISIEDLFSYLEQNNSQLIDVRPKREYEAGHIPRAKSIPITELKEMFASLPKDKTIIAYCRGPYCIYATEATEFLKEQGYTAYLLEAGVHEWKKLNQLN</sequence>
<dbReference type="Pfam" id="PF00581">
    <property type="entry name" value="Rhodanese"/>
    <property type="match status" value="1"/>
</dbReference>
<keyword evidence="5" id="KW-1185">Reference proteome</keyword>
<keyword evidence="1" id="KW-0238">DNA-binding</keyword>
<dbReference type="PANTHER" id="PTHR43031:SF1">
    <property type="entry name" value="PYRIDINE NUCLEOTIDE-DISULPHIDE OXIDOREDUCTASE"/>
    <property type="match status" value="1"/>
</dbReference>
<name>A0A4P6ZXV0_9BACL</name>
<evidence type="ECO:0000259" key="3">
    <source>
        <dbReference type="PROSITE" id="PS50987"/>
    </source>
</evidence>
<dbReference type="InterPro" id="IPR011991">
    <property type="entry name" value="ArsR-like_HTH"/>
</dbReference>
<dbReference type="PROSITE" id="PS50987">
    <property type="entry name" value="HTH_ARSR_2"/>
    <property type="match status" value="1"/>
</dbReference>
<dbReference type="Pfam" id="PF01022">
    <property type="entry name" value="HTH_5"/>
    <property type="match status" value="1"/>
</dbReference>
<dbReference type="SMART" id="SM00418">
    <property type="entry name" value="HTH_ARSR"/>
    <property type="match status" value="1"/>
</dbReference>
<dbReference type="InterPro" id="IPR001845">
    <property type="entry name" value="HTH_ArsR_DNA-bd_dom"/>
</dbReference>
<organism evidence="4 5">
    <name type="scientific">Paenisporosarcina antarctica</name>
    <dbReference type="NCBI Taxonomy" id="417367"/>
    <lineage>
        <taxon>Bacteria</taxon>
        <taxon>Bacillati</taxon>
        <taxon>Bacillota</taxon>
        <taxon>Bacilli</taxon>
        <taxon>Bacillales</taxon>
        <taxon>Caryophanaceae</taxon>
        <taxon>Paenisporosarcina</taxon>
    </lineage>
</organism>
<dbReference type="InterPro" id="IPR036388">
    <property type="entry name" value="WH-like_DNA-bd_sf"/>
</dbReference>
<evidence type="ECO:0000313" key="4">
    <source>
        <dbReference type="EMBL" id="QBP41252.1"/>
    </source>
</evidence>
<dbReference type="AlphaFoldDB" id="A0A4P6ZXV0"/>
<dbReference type="InterPro" id="IPR036390">
    <property type="entry name" value="WH_DNA-bd_sf"/>
</dbReference>
<dbReference type="Proteomes" id="UP000294292">
    <property type="component" value="Chromosome"/>
</dbReference>
<evidence type="ECO:0000256" key="1">
    <source>
        <dbReference type="ARBA" id="ARBA00023125"/>
    </source>
</evidence>
<protein>
    <submittedName>
        <fullName evidence="4">ArsR family transcriptional regulator</fullName>
    </submittedName>
</protein>
<dbReference type="GO" id="GO:0003700">
    <property type="term" value="F:DNA-binding transcription factor activity"/>
    <property type="evidence" value="ECO:0007669"/>
    <property type="project" value="InterPro"/>
</dbReference>
<accession>A0A4P6ZXV0</accession>
<dbReference type="CDD" id="cd00158">
    <property type="entry name" value="RHOD"/>
    <property type="match status" value="1"/>
</dbReference>
<dbReference type="CDD" id="cd00090">
    <property type="entry name" value="HTH_ARSR"/>
    <property type="match status" value="1"/>
</dbReference>
<dbReference type="PANTHER" id="PTHR43031">
    <property type="entry name" value="FAD-DEPENDENT OXIDOREDUCTASE"/>
    <property type="match status" value="1"/>
</dbReference>
<proteinExistence type="predicted"/>
<feature type="domain" description="HTH arsR-type" evidence="3">
    <location>
        <begin position="6"/>
        <end position="100"/>
    </location>
</feature>
<evidence type="ECO:0000313" key="5">
    <source>
        <dbReference type="Proteomes" id="UP000294292"/>
    </source>
</evidence>
<dbReference type="InterPro" id="IPR001763">
    <property type="entry name" value="Rhodanese-like_dom"/>
</dbReference>
<dbReference type="InterPro" id="IPR050229">
    <property type="entry name" value="GlpE_sulfurtransferase"/>
</dbReference>
<reference evidence="4 5" key="1">
    <citation type="submission" date="2019-03" db="EMBL/GenBank/DDBJ databases">
        <title>Complete genome sequence of Paenisporosarcina antarctica CGMCC 1.6503T.</title>
        <authorList>
            <person name="Rong J.-C."/>
            <person name="Chi N.-Y."/>
            <person name="Zhang Q.-F."/>
        </authorList>
    </citation>
    <scope>NUCLEOTIDE SEQUENCE [LARGE SCALE GENOMIC DNA]</scope>
    <source>
        <strain evidence="4 5">CGMCC 1.6503</strain>
    </source>
</reference>
<evidence type="ECO:0000259" key="2">
    <source>
        <dbReference type="PROSITE" id="PS50206"/>
    </source>
</evidence>
<dbReference type="Gene3D" id="1.10.10.10">
    <property type="entry name" value="Winged helix-like DNA-binding domain superfamily/Winged helix DNA-binding domain"/>
    <property type="match status" value="1"/>
</dbReference>
<dbReference type="SMART" id="SM00450">
    <property type="entry name" value="RHOD"/>
    <property type="match status" value="1"/>
</dbReference>
<dbReference type="EMBL" id="CP038015">
    <property type="protein sequence ID" value="QBP41252.1"/>
    <property type="molecule type" value="Genomic_DNA"/>
</dbReference>
<dbReference type="RefSeq" id="WP_134209897.1">
    <property type="nucleotide sequence ID" value="NZ_CP038015.1"/>
</dbReference>
<dbReference type="OrthoDB" id="9800872at2"/>
<dbReference type="KEGG" id="panc:E2636_08935"/>
<dbReference type="InterPro" id="IPR036873">
    <property type="entry name" value="Rhodanese-like_dom_sf"/>
</dbReference>